<evidence type="ECO:0000313" key="18">
    <source>
        <dbReference type="Proteomes" id="UP000284742"/>
    </source>
</evidence>
<dbReference type="GO" id="GO:0006457">
    <property type="term" value="P:protein folding"/>
    <property type="evidence" value="ECO:0007669"/>
    <property type="project" value="InterPro"/>
</dbReference>
<dbReference type="Proteomes" id="UP000284742">
    <property type="component" value="Unassembled WGS sequence"/>
</dbReference>
<dbReference type="Pfam" id="PF00254">
    <property type="entry name" value="FKBP_C"/>
    <property type="match status" value="1"/>
</dbReference>
<evidence type="ECO:0000256" key="5">
    <source>
        <dbReference type="ARBA" id="ARBA00023110"/>
    </source>
</evidence>
<dbReference type="Proteomes" id="UP000261324">
    <property type="component" value="Unassembled WGS sequence"/>
</dbReference>
<dbReference type="InterPro" id="IPR005215">
    <property type="entry name" value="Trig_fac"/>
</dbReference>
<evidence type="ECO:0000256" key="4">
    <source>
        <dbReference type="ARBA" id="ARBA00022618"/>
    </source>
</evidence>
<feature type="signal peptide" evidence="11">
    <location>
        <begin position="1"/>
        <end position="26"/>
    </location>
</feature>
<dbReference type="GO" id="GO:0015031">
    <property type="term" value="P:protein transport"/>
    <property type="evidence" value="ECO:0007669"/>
    <property type="project" value="InterPro"/>
</dbReference>
<evidence type="ECO:0000256" key="8">
    <source>
        <dbReference type="ARBA" id="ARBA00023306"/>
    </source>
</evidence>
<comment type="subcellular location">
    <subcellularLocation>
        <location evidence="2">Cytoplasm</location>
    </subcellularLocation>
</comment>
<evidence type="ECO:0000256" key="10">
    <source>
        <dbReference type="PROSITE-ProRule" id="PRU00277"/>
    </source>
</evidence>
<evidence type="ECO:0000259" key="12">
    <source>
        <dbReference type="PROSITE" id="PS50059"/>
    </source>
</evidence>
<dbReference type="PROSITE" id="PS50059">
    <property type="entry name" value="FKBP_PPIASE"/>
    <property type="match status" value="1"/>
</dbReference>
<evidence type="ECO:0000313" key="14">
    <source>
        <dbReference type="EMBL" id="RGW55206.1"/>
    </source>
</evidence>
<dbReference type="RefSeq" id="WP_117660250.1">
    <property type="nucleotide sequence ID" value="NZ_QSHK01000003.1"/>
</dbReference>
<evidence type="ECO:0000256" key="3">
    <source>
        <dbReference type="ARBA" id="ARBA00005464"/>
    </source>
</evidence>
<evidence type="ECO:0000256" key="11">
    <source>
        <dbReference type="SAM" id="SignalP"/>
    </source>
</evidence>
<comment type="function">
    <text evidence="9">Involved in protein export. Acts as a chaperone by maintaining the newly synthesized protein in an open conformation. Functions as a peptidyl-prolyl cis-trans isomerase.</text>
</comment>
<feature type="chain" id="PRO_5038231167" description="peptidylprolyl isomerase" evidence="11">
    <location>
        <begin position="27"/>
        <end position="354"/>
    </location>
</feature>
<name>A0A395XS98_9FIRM</name>
<evidence type="ECO:0000256" key="9">
    <source>
        <dbReference type="ARBA" id="ARBA00024849"/>
    </source>
</evidence>
<dbReference type="InterPro" id="IPR027304">
    <property type="entry name" value="Trigger_fact/SurA_dom_sf"/>
</dbReference>
<evidence type="ECO:0000256" key="1">
    <source>
        <dbReference type="ARBA" id="ARBA00000971"/>
    </source>
</evidence>
<keyword evidence="4" id="KW-0132">Cell division</keyword>
<keyword evidence="7 10" id="KW-0413">Isomerase</keyword>
<gene>
    <name evidence="14" type="primary">tig</name>
    <name evidence="15" type="ORF">DW860_06240</name>
    <name evidence="14" type="ORF">DWV67_02345</name>
    <name evidence="13" type="ORF">DXC93_10010</name>
</gene>
<comment type="similarity">
    <text evidence="3">Belongs to the FKBP-type PPIase family. Tig subfamily.</text>
</comment>
<dbReference type="Pfam" id="PF05698">
    <property type="entry name" value="Trigger_C"/>
    <property type="match status" value="1"/>
</dbReference>
<keyword evidence="8" id="KW-0131">Cell cycle</keyword>
<keyword evidence="6" id="KW-0143">Chaperone</keyword>
<dbReference type="AlphaFoldDB" id="A0A395XS98"/>
<evidence type="ECO:0000256" key="6">
    <source>
        <dbReference type="ARBA" id="ARBA00023186"/>
    </source>
</evidence>
<dbReference type="Gene3D" id="1.10.3120.10">
    <property type="entry name" value="Trigger factor, C-terminal domain"/>
    <property type="match status" value="1"/>
</dbReference>
<dbReference type="Proteomes" id="UP000266376">
    <property type="component" value="Unassembled WGS sequence"/>
</dbReference>
<dbReference type="EC" id="5.2.1.8" evidence="10"/>
<dbReference type="GO" id="GO:0051301">
    <property type="term" value="P:cell division"/>
    <property type="evidence" value="ECO:0007669"/>
    <property type="project" value="UniProtKB-KW"/>
</dbReference>
<dbReference type="Gene3D" id="3.10.50.40">
    <property type="match status" value="1"/>
</dbReference>
<feature type="domain" description="PPIase FKBP-type" evidence="12">
    <location>
        <begin position="82"/>
        <end position="130"/>
    </location>
</feature>
<dbReference type="EMBL" id="QSRA01000012">
    <property type="protein sequence ID" value="RGK82295.1"/>
    <property type="molecule type" value="Genomic_DNA"/>
</dbReference>
<dbReference type="EMBL" id="QSAJ01000004">
    <property type="protein sequence ID" value="RGW55206.1"/>
    <property type="molecule type" value="Genomic_DNA"/>
</dbReference>
<organism evidence="14 17">
    <name type="scientific">Dorea formicigenerans</name>
    <dbReference type="NCBI Taxonomy" id="39486"/>
    <lineage>
        <taxon>Bacteria</taxon>
        <taxon>Bacillati</taxon>
        <taxon>Bacillota</taxon>
        <taxon>Clostridia</taxon>
        <taxon>Lachnospirales</taxon>
        <taxon>Lachnospiraceae</taxon>
        <taxon>Dorea</taxon>
    </lineage>
</organism>
<dbReference type="InterPro" id="IPR008880">
    <property type="entry name" value="Trigger_fac_C"/>
</dbReference>
<dbReference type="SUPFAM" id="SSF54534">
    <property type="entry name" value="FKBP-like"/>
    <property type="match status" value="1"/>
</dbReference>
<keyword evidence="5 10" id="KW-0697">Rotamase</keyword>
<dbReference type="InterPro" id="IPR046357">
    <property type="entry name" value="PPIase_dom_sf"/>
</dbReference>
<protein>
    <recommendedName>
        <fullName evidence="10">peptidylprolyl isomerase</fullName>
        <ecNumber evidence="10">5.2.1.8</ecNumber>
    </recommendedName>
</protein>
<evidence type="ECO:0000313" key="13">
    <source>
        <dbReference type="EMBL" id="RGK82295.1"/>
    </source>
</evidence>
<dbReference type="NCBIfam" id="TIGR00115">
    <property type="entry name" value="tig"/>
    <property type="match status" value="1"/>
</dbReference>
<dbReference type="PROSITE" id="PS51257">
    <property type="entry name" value="PROKAR_LIPOPROTEIN"/>
    <property type="match status" value="1"/>
</dbReference>
<dbReference type="EMBL" id="QSHK01000003">
    <property type="protein sequence ID" value="RHC08792.1"/>
    <property type="molecule type" value="Genomic_DNA"/>
</dbReference>
<accession>A0A395XS98</accession>
<comment type="catalytic activity">
    <reaction evidence="1 10">
        <text>[protein]-peptidylproline (omega=180) = [protein]-peptidylproline (omega=0)</text>
        <dbReference type="Rhea" id="RHEA:16237"/>
        <dbReference type="Rhea" id="RHEA-COMP:10747"/>
        <dbReference type="Rhea" id="RHEA-COMP:10748"/>
        <dbReference type="ChEBI" id="CHEBI:83833"/>
        <dbReference type="ChEBI" id="CHEBI:83834"/>
        <dbReference type="EC" id="5.2.1.8"/>
    </reaction>
</comment>
<evidence type="ECO:0000256" key="7">
    <source>
        <dbReference type="ARBA" id="ARBA00023235"/>
    </source>
</evidence>
<dbReference type="InterPro" id="IPR037041">
    <property type="entry name" value="Trigger_fac_C_sf"/>
</dbReference>
<dbReference type="GO" id="GO:0003755">
    <property type="term" value="F:peptidyl-prolyl cis-trans isomerase activity"/>
    <property type="evidence" value="ECO:0007669"/>
    <property type="project" value="UniProtKB-KW"/>
</dbReference>
<dbReference type="InterPro" id="IPR001179">
    <property type="entry name" value="PPIase_FKBP_dom"/>
</dbReference>
<proteinExistence type="inferred from homology"/>
<evidence type="ECO:0000313" key="17">
    <source>
        <dbReference type="Proteomes" id="UP000266376"/>
    </source>
</evidence>
<evidence type="ECO:0000313" key="15">
    <source>
        <dbReference type="EMBL" id="RHC08792.1"/>
    </source>
</evidence>
<evidence type="ECO:0000256" key="2">
    <source>
        <dbReference type="ARBA" id="ARBA00004496"/>
    </source>
</evidence>
<evidence type="ECO:0000313" key="16">
    <source>
        <dbReference type="Proteomes" id="UP000261324"/>
    </source>
</evidence>
<dbReference type="GO" id="GO:0005737">
    <property type="term" value="C:cytoplasm"/>
    <property type="evidence" value="ECO:0007669"/>
    <property type="project" value="UniProtKB-SubCell"/>
</dbReference>
<keyword evidence="11" id="KW-0732">Signal</keyword>
<sequence length="354" mass="39436">MKKRLAALFCATLAASMILVGCQASKGLETDNLKITQYKGVEVSAVAKPEKVTDDDVEQYIQSQLTSSATTTEVTDRAAQKGDTVDIAFAGTIDGEAFDGGSSDSYSLELGSGKMIDGFEDSIIGHNVGETFVWDGKFPDDYKSTDLAGKACQFTITVNSISEQNVPELTDEWVANNSKSSKTVKEYKKEIKKTLEDQKQKDYDSTLKSEAWQAVVDNTTVQKYSKKQQEKIDEMKNSLIDSYKSYAESQGTDYETYITSSGQYTVESFEKKVEEAAQESEKQTMIAEAIADKEKIKLDDKTYKKMLKEYAKTYGFEDGDAMEEAYSKDTLKEAMLTDLVKDWLVDNCIQKTDN</sequence>
<dbReference type="SUPFAM" id="SSF109998">
    <property type="entry name" value="Triger factor/SurA peptide-binding domain-like"/>
    <property type="match status" value="1"/>
</dbReference>
<reference evidence="16 17" key="1">
    <citation type="submission" date="2018-08" db="EMBL/GenBank/DDBJ databases">
        <title>A genome reference for cultivated species of the human gut microbiota.</title>
        <authorList>
            <person name="Zou Y."/>
            <person name="Xue W."/>
            <person name="Luo G."/>
        </authorList>
    </citation>
    <scope>NUCLEOTIDE SEQUENCE [LARGE SCALE GENOMIC DNA]</scope>
    <source>
        <strain evidence="14 17">AF12-11</strain>
        <strain evidence="15 18">AM37-5</strain>
        <strain evidence="13 16">TF09-3</strain>
    </source>
</reference>
<comment type="caution">
    <text evidence="14">The sequence shown here is derived from an EMBL/GenBank/DDBJ whole genome shotgun (WGS) entry which is preliminary data.</text>
</comment>
<dbReference type="FunFam" id="3.10.50.40:FF:000001">
    <property type="entry name" value="Trigger factor"/>
    <property type="match status" value="1"/>
</dbReference>